<dbReference type="Proteomes" id="UP001195483">
    <property type="component" value="Unassembled WGS sequence"/>
</dbReference>
<dbReference type="AlphaFoldDB" id="A0AAE0TGQ9"/>
<organism evidence="1 2">
    <name type="scientific">Potamilus streckersoni</name>
    <dbReference type="NCBI Taxonomy" id="2493646"/>
    <lineage>
        <taxon>Eukaryota</taxon>
        <taxon>Metazoa</taxon>
        <taxon>Spiralia</taxon>
        <taxon>Lophotrochozoa</taxon>
        <taxon>Mollusca</taxon>
        <taxon>Bivalvia</taxon>
        <taxon>Autobranchia</taxon>
        <taxon>Heteroconchia</taxon>
        <taxon>Palaeoheterodonta</taxon>
        <taxon>Unionida</taxon>
        <taxon>Unionoidea</taxon>
        <taxon>Unionidae</taxon>
        <taxon>Ambleminae</taxon>
        <taxon>Lampsilini</taxon>
        <taxon>Potamilus</taxon>
    </lineage>
</organism>
<reference evidence="1" key="1">
    <citation type="journal article" date="2021" name="Genome Biol. Evol.">
        <title>A High-Quality Reference Genome for a Parasitic Bivalve with Doubly Uniparental Inheritance (Bivalvia: Unionida).</title>
        <authorList>
            <person name="Smith C.H."/>
        </authorList>
    </citation>
    <scope>NUCLEOTIDE SEQUENCE</scope>
    <source>
        <strain evidence="1">CHS0354</strain>
    </source>
</reference>
<sequence>MVNTSRVTLKEGNIATSFAIVRLGFSNQVSCWDKGRYYCIVTGYQISNVTLQLDLLRKPSTPTLILSREIVEGKNTRDDLPFICEGNVGFPAGNLVLQSNFTSNFNPVIRNINTTISNETCQAYQMITFAYAFSSNWHDKEILCSAVNNRSLGQNATPPFDKQLVKVIPATICPGSDAEALRFPGLRCSMYVNCTDKMVHECPVNECFNVSNKTCPSWTSPPTPSN</sequence>
<protein>
    <submittedName>
        <fullName evidence="1">Uncharacterized protein</fullName>
    </submittedName>
</protein>
<evidence type="ECO:0000313" key="2">
    <source>
        <dbReference type="Proteomes" id="UP001195483"/>
    </source>
</evidence>
<reference evidence="1" key="2">
    <citation type="journal article" date="2021" name="Genome Biol. Evol.">
        <title>Developing a high-quality reference genome for a parasitic bivalve with doubly uniparental inheritance (Bivalvia: Unionida).</title>
        <authorList>
            <person name="Smith C.H."/>
        </authorList>
    </citation>
    <scope>NUCLEOTIDE SEQUENCE</scope>
    <source>
        <strain evidence="1">CHS0354</strain>
        <tissue evidence="1">Mantle</tissue>
    </source>
</reference>
<accession>A0AAE0TGQ9</accession>
<gene>
    <name evidence="1" type="ORF">CHS0354_032163</name>
</gene>
<dbReference type="EMBL" id="JAEAOA010001908">
    <property type="protein sequence ID" value="KAK3610077.1"/>
    <property type="molecule type" value="Genomic_DNA"/>
</dbReference>
<reference evidence="1" key="3">
    <citation type="submission" date="2023-05" db="EMBL/GenBank/DDBJ databases">
        <authorList>
            <person name="Smith C.H."/>
        </authorList>
    </citation>
    <scope>NUCLEOTIDE SEQUENCE</scope>
    <source>
        <strain evidence="1">CHS0354</strain>
        <tissue evidence="1">Mantle</tissue>
    </source>
</reference>
<proteinExistence type="predicted"/>
<comment type="caution">
    <text evidence="1">The sequence shown here is derived from an EMBL/GenBank/DDBJ whole genome shotgun (WGS) entry which is preliminary data.</text>
</comment>
<name>A0AAE0TGQ9_9BIVA</name>
<evidence type="ECO:0000313" key="1">
    <source>
        <dbReference type="EMBL" id="KAK3610077.1"/>
    </source>
</evidence>
<keyword evidence="2" id="KW-1185">Reference proteome</keyword>